<keyword evidence="5" id="KW-0812">Transmembrane</keyword>
<accession>A0AA41FBX5</accession>
<dbReference type="PANTHER" id="PTHR34220:SF7">
    <property type="entry name" value="SENSOR HISTIDINE KINASE YPDA"/>
    <property type="match status" value="1"/>
</dbReference>
<dbReference type="SUPFAM" id="SSF55874">
    <property type="entry name" value="ATPase domain of HSP90 chaperone/DNA topoisomerase II/histidine kinase"/>
    <property type="match status" value="1"/>
</dbReference>
<dbReference type="Pfam" id="PF02518">
    <property type="entry name" value="HATPase_c"/>
    <property type="match status" value="1"/>
</dbReference>
<feature type="transmembrane region" description="Helical" evidence="5">
    <location>
        <begin position="290"/>
        <end position="313"/>
    </location>
</feature>
<dbReference type="SUPFAM" id="SSF158472">
    <property type="entry name" value="HAMP domain-like"/>
    <property type="match status" value="1"/>
</dbReference>
<dbReference type="Gene3D" id="6.10.340.10">
    <property type="match status" value="1"/>
</dbReference>
<proteinExistence type="predicted"/>
<gene>
    <name evidence="7" type="ORF">GPL26_03555</name>
</gene>
<protein>
    <submittedName>
        <fullName evidence="7">HAMP domain-containing protein</fullName>
    </submittedName>
</protein>
<evidence type="ECO:0000256" key="4">
    <source>
        <dbReference type="ARBA" id="ARBA00022777"/>
    </source>
</evidence>
<dbReference type="InterPro" id="IPR003594">
    <property type="entry name" value="HATPase_dom"/>
</dbReference>
<dbReference type="PROSITE" id="PS50885">
    <property type="entry name" value="HAMP"/>
    <property type="match status" value="1"/>
</dbReference>
<reference evidence="7" key="1">
    <citation type="journal article" date="2021" name="Gut Microbes">
        <title>A synthetic consortium of 100 gut commensals modulates the composition and function in a colon model of the microbiome of elderly subjects.</title>
        <authorList>
            <person name="Perez M."/>
            <person name="Ntemiri A."/>
            <person name="Tan H."/>
            <person name="Harris H.M.B."/>
            <person name="Roager H.M."/>
            <person name="Ribiere C."/>
            <person name="O'Toole P.W."/>
        </authorList>
    </citation>
    <scope>NUCLEOTIDE SEQUENCE</scope>
    <source>
        <strain evidence="7">MCC335</strain>
    </source>
</reference>
<dbReference type="EMBL" id="WQPS01000004">
    <property type="protein sequence ID" value="MBT9808718.1"/>
    <property type="molecule type" value="Genomic_DNA"/>
</dbReference>
<feature type="transmembrane region" description="Helical" evidence="5">
    <location>
        <begin position="14"/>
        <end position="37"/>
    </location>
</feature>
<keyword evidence="5" id="KW-1133">Transmembrane helix</keyword>
<feature type="domain" description="HAMP" evidence="6">
    <location>
        <begin position="314"/>
        <end position="367"/>
    </location>
</feature>
<dbReference type="GO" id="GO:0016020">
    <property type="term" value="C:membrane"/>
    <property type="evidence" value="ECO:0007669"/>
    <property type="project" value="UniProtKB-SubCell"/>
</dbReference>
<dbReference type="InterPro" id="IPR036890">
    <property type="entry name" value="HATPase_C_sf"/>
</dbReference>
<evidence type="ECO:0000256" key="5">
    <source>
        <dbReference type="SAM" id="Phobius"/>
    </source>
</evidence>
<keyword evidence="3" id="KW-0808">Transferase</keyword>
<evidence type="ECO:0000256" key="1">
    <source>
        <dbReference type="ARBA" id="ARBA00004370"/>
    </source>
</evidence>
<dbReference type="Pfam" id="PF06580">
    <property type="entry name" value="His_kinase"/>
    <property type="match status" value="1"/>
</dbReference>
<evidence type="ECO:0000313" key="7">
    <source>
        <dbReference type="EMBL" id="MBT9808718.1"/>
    </source>
</evidence>
<keyword evidence="2" id="KW-0597">Phosphoprotein</keyword>
<keyword evidence="5" id="KW-0472">Membrane</keyword>
<dbReference type="Proteomes" id="UP000708338">
    <property type="component" value="Unassembled WGS sequence"/>
</dbReference>
<evidence type="ECO:0000256" key="3">
    <source>
        <dbReference type="ARBA" id="ARBA00022679"/>
    </source>
</evidence>
<organism evidence="7 8">
    <name type="scientific">Enterocloster citroniae</name>
    <dbReference type="NCBI Taxonomy" id="358743"/>
    <lineage>
        <taxon>Bacteria</taxon>
        <taxon>Bacillati</taxon>
        <taxon>Bacillota</taxon>
        <taxon>Clostridia</taxon>
        <taxon>Lachnospirales</taxon>
        <taxon>Lachnospiraceae</taxon>
        <taxon>Enterocloster</taxon>
    </lineage>
</organism>
<evidence type="ECO:0000313" key="8">
    <source>
        <dbReference type="Proteomes" id="UP000708338"/>
    </source>
</evidence>
<sequence length="584" mass="68008">MEQQGNRIHFRKTLYCKMIVVTLLLGVTFFLALLWIYKASCSRFEEELTYHSDTLTEQICQNVDITLKELVEKTVPLTATNERFGPLLSAVRDEDVGKEIPFQRLRIRNHLEEMLSMNDDINWMAVIDRRNEIYLAYRDSRPRNTVPGSIELLSLYLDNKENLSNRPGNVVWLTSSNEDGLVLMRSVFDTNTMQFCGSIAAEVKNTSLKAIFEHIDSSKVGNFTLYDRNGMPIYSTDIQVTGGSQDRGERESGRGRARDYLYAEYPINRGKLKIAHVIDMTEKNRRFSDLLYLISGIGFLVFLVILVSLWLMFGNMAKNLKILLDNIHRVSEGDFDLEPTLFRKGDEMDVLAFNIQEMSGRIKALMDQVVRDKEIQQQNQYQLLEFRYHELQSQVNPHFLFNILQSINGIAQINGDKQVSRLICMLSKFFRGNLERRNVSCQLREELEYSKNYLELYKDIYPDRLNIKWDVDQRFLHVRIPTYILQPIVENSLVHGMEPMIGTCTIWIRVKEEDGCLVIRIWDDGEGIEPEKLMRVMAGRDESRHIGIRNVQDRIQMLYGNEYGLSIRSEYHEYTEVKLTLPLG</sequence>
<dbReference type="RefSeq" id="WP_117450667.1">
    <property type="nucleotide sequence ID" value="NZ_CABJDD010000002.1"/>
</dbReference>
<dbReference type="PANTHER" id="PTHR34220">
    <property type="entry name" value="SENSOR HISTIDINE KINASE YPDA"/>
    <property type="match status" value="1"/>
</dbReference>
<dbReference type="Gene3D" id="3.30.565.10">
    <property type="entry name" value="Histidine kinase-like ATPase, C-terminal domain"/>
    <property type="match status" value="1"/>
</dbReference>
<dbReference type="GO" id="GO:0000155">
    <property type="term" value="F:phosphorelay sensor kinase activity"/>
    <property type="evidence" value="ECO:0007669"/>
    <property type="project" value="InterPro"/>
</dbReference>
<dbReference type="AlphaFoldDB" id="A0AA41FBX5"/>
<dbReference type="InterPro" id="IPR050640">
    <property type="entry name" value="Bact_2-comp_sensor_kinase"/>
</dbReference>
<dbReference type="InterPro" id="IPR010559">
    <property type="entry name" value="Sig_transdc_His_kin_internal"/>
</dbReference>
<keyword evidence="4" id="KW-0418">Kinase</keyword>
<evidence type="ECO:0000256" key="2">
    <source>
        <dbReference type="ARBA" id="ARBA00022553"/>
    </source>
</evidence>
<comment type="caution">
    <text evidence="7">The sequence shown here is derived from an EMBL/GenBank/DDBJ whole genome shotgun (WGS) entry which is preliminary data.</text>
</comment>
<evidence type="ECO:0000259" key="6">
    <source>
        <dbReference type="PROSITE" id="PS50885"/>
    </source>
</evidence>
<comment type="subcellular location">
    <subcellularLocation>
        <location evidence="1">Membrane</location>
    </subcellularLocation>
</comment>
<name>A0AA41FBX5_9FIRM</name>
<dbReference type="InterPro" id="IPR003660">
    <property type="entry name" value="HAMP_dom"/>
</dbReference>